<organism evidence="1 2">
    <name type="scientific">Gemmata algarum</name>
    <dbReference type="NCBI Taxonomy" id="2975278"/>
    <lineage>
        <taxon>Bacteria</taxon>
        <taxon>Pseudomonadati</taxon>
        <taxon>Planctomycetota</taxon>
        <taxon>Planctomycetia</taxon>
        <taxon>Gemmatales</taxon>
        <taxon>Gemmataceae</taxon>
        <taxon>Gemmata</taxon>
    </lineage>
</organism>
<keyword evidence="2" id="KW-1185">Reference proteome</keyword>
<dbReference type="EMBL" id="JAXBLV010000015">
    <property type="protein sequence ID" value="MDY3558168.1"/>
    <property type="molecule type" value="Genomic_DNA"/>
</dbReference>
<evidence type="ECO:0000313" key="2">
    <source>
        <dbReference type="Proteomes" id="UP001272242"/>
    </source>
</evidence>
<comment type="caution">
    <text evidence="1">The sequence shown here is derived from an EMBL/GenBank/DDBJ whole genome shotgun (WGS) entry which is preliminary data.</text>
</comment>
<protein>
    <submittedName>
        <fullName evidence="1">Uncharacterized protein</fullName>
    </submittedName>
</protein>
<proteinExistence type="predicted"/>
<sequence>EAWDQFCAAEQLDPSVCESVAPGCQALKVAAGEAVVRGFNVTEAQEHTARGGADAPKLLKTAESVAAELSAALSFLVAQWN</sequence>
<evidence type="ECO:0000313" key="1">
    <source>
        <dbReference type="EMBL" id="MDY3558168.1"/>
    </source>
</evidence>
<dbReference type="Proteomes" id="UP001272242">
    <property type="component" value="Unassembled WGS sequence"/>
</dbReference>
<feature type="non-terminal residue" evidence="1">
    <location>
        <position position="1"/>
    </location>
</feature>
<gene>
    <name evidence="1" type="ORF">R5W23_001067</name>
</gene>
<dbReference type="RefSeq" id="WP_320685135.1">
    <property type="nucleotide sequence ID" value="NZ_JAXBLV010000015.1"/>
</dbReference>
<reference evidence="2" key="1">
    <citation type="journal article" date="2023" name="Mar. Drugs">
        <title>Gemmata algarum, a Novel Planctomycete Isolated from an Algal Mat, Displays Antimicrobial Activity.</title>
        <authorList>
            <person name="Kumar G."/>
            <person name="Kallscheuer N."/>
            <person name="Kashif M."/>
            <person name="Ahamad S."/>
            <person name="Jagadeeshwari U."/>
            <person name="Pannikurungottu S."/>
            <person name="Haufschild T."/>
            <person name="Kabuu M."/>
            <person name="Sasikala C."/>
            <person name="Jogler C."/>
            <person name="Ramana C."/>
        </authorList>
    </citation>
    <scope>NUCLEOTIDE SEQUENCE [LARGE SCALE GENOMIC DNA]</scope>
    <source>
        <strain evidence="2">JC673</strain>
    </source>
</reference>
<accession>A0ABU5ES47</accession>
<name>A0ABU5ES47_9BACT</name>